<name>A0A940MMB8_9RHOB</name>
<proteinExistence type="predicted"/>
<dbReference type="PANTHER" id="PTHR43245:SF55">
    <property type="entry name" value="NAD(P)-BINDING DOMAIN-CONTAINING PROTEIN"/>
    <property type="match status" value="1"/>
</dbReference>
<dbReference type="CDD" id="cd08946">
    <property type="entry name" value="SDR_e"/>
    <property type="match status" value="1"/>
</dbReference>
<sequence length="273" mass="29202">MMIALTGASGLVGQWLSSLADLTLGRHDADRPWSLAGPAPDLTGVTTLIHAAFSHVPGRYRGGEGNDPDGFLAANLDGTKRLFDAAAQQGVTRILFLSSRAVFDGLSPGASLPETLAPKPKSLYGELKARCEDHLFALAQTSPLTGLSLRATGIYGPSAPFAPPHKWTELFADYRAGHTIVPRRGTEVHGKDLRLAARLLLMETTSGPAHVSDLLLDRRDLLSEVQRLTACPHPPPEPCDTPVSPLICTRLNALGWRPGGMELLRQSLPAMLT</sequence>
<gene>
    <name evidence="2" type="ORF">J5474_05630</name>
</gene>
<dbReference type="AlphaFoldDB" id="A0A940MMB8"/>
<dbReference type="InterPro" id="IPR036291">
    <property type="entry name" value="NAD(P)-bd_dom_sf"/>
</dbReference>
<dbReference type="SUPFAM" id="SSF51735">
    <property type="entry name" value="NAD(P)-binding Rossmann-fold domains"/>
    <property type="match status" value="1"/>
</dbReference>
<reference evidence="2" key="1">
    <citation type="submission" date="2021-03" db="EMBL/GenBank/DDBJ databases">
        <title>Sagittula salina sp. nov. strain M10.9X isolated from the marine waste.</title>
        <authorList>
            <person name="Satari L."/>
            <person name="Molina-Menor E."/>
            <person name="Vidal-Verdu A."/>
            <person name="Pascual J."/>
            <person name="Pereto J."/>
            <person name="Porcar M."/>
        </authorList>
    </citation>
    <scope>NUCLEOTIDE SEQUENCE</scope>
    <source>
        <strain evidence="2">M10.9X</strain>
    </source>
</reference>
<feature type="domain" description="NAD-dependent epimerase/dehydratase" evidence="1">
    <location>
        <begin position="65"/>
        <end position="181"/>
    </location>
</feature>
<evidence type="ECO:0000259" key="1">
    <source>
        <dbReference type="Pfam" id="PF01370"/>
    </source>
</evidence>
<accession>A0A940MMB8</accession>
<dbReference type="InterPro" id="IPR001509">
    <property type="entry name" value="Epimerase_deHydtase"/>
</dbReference>
<dbReference type="PANTHER" id="PTHR43245">
    <property type="entry name" value="BIFUNCTIONAL POLYMYXIN RESISTANCE PROTEIN ARNA"/>
    <property type="match status" value="1"/>
</dbReference>
<dbReference type="Gene3D" id="3.40.50.720">
    <property type="entry name" value="NAD(P)-binding Rossmann-like Domain"/>
    <property type="match status" value="1"/>
</dbReference>
<evidence type="ECO:0000313" key="2">
    <source>
        <dbReference type="EMBL" id="MBP0481974.1"/>
    </source>
</evidence>
<dbReference type="EMBL" id="JAGISH010000002">
    <property type="protein sequence ID" value="MBP0481974.1"/>
    <property type="molecule type" value="Genomic_DNA"/>
</dbReference>
<dbReference type="Pfam" id="PF01370">
    <property type="entry name" value="Epimerase"/>
    <property type="match status" value="1"/>
</dbReference>
<dbReference type="InterPro" id="IPR050177">
    <property type="entry name" value="Lipid_A_modif_metabolic_enz"/>
</dbReference>
<keyword evidence="3" id="KW-1185">Reference proteome</keyword>
<dbReference type="Proteomes" id="UP000675940">
    <property type="component" value="Unassembled WGS sequence"/>
</dbReference>
<organism evidence="2 3">
    <name type="scientific">Sagittula salina</name>
    <dbReference type="NCBI Taxonomy" id="2820268"/>
    <lineage>
        <taxon>Bacteria</taxon>
        <taxon>Pseudomonadati</taxon>
        <taxon>Pseudomonadota</taxon>
        <taxon>Alphaproteobacteria</taxon>
        <taxon>Rhodobacterales</taxon>
        <taxon>Roseobacteraceae</taxon>
        <taxon>Sagittula</taxon>
    </lineage>
</organism>
<evidence type="ECO:0000313" key="3">
    <source>
        <dbReference type="Proteomes" id="UP000675940"/>
    </source>
</evidence>
<protein>
    <submittedName>
        <fullName evidence="2">NAD(P)-dependent oxidoreductase</fullName>
    </submittedName>
</protein>
<dbReference type="RefSeq" id="WP_209359959.1">
    <property type="nucleotide sequence ID" value="NZ_JAGISH010000002.1"/>
</dbReference>
<comment type="caution">
    <text evidence="2">The sequence shown here is derived from an EMBL/GenBank/DDBJ whole genome shotgun (WGS) entry which is preliminary data.</text>
</comment>